<sequence>MSGCTTLPDYRLGELARISGVTTRNIRAYRERGLLDAPRRDGRAAIYDDHHLRQLQTINQLLRRGFTSAHIAEFFEVVRAGGDLAGFLGLRHQTVIGDLAADDAAALVRVGLLRGSAGELVWVNPVIGAIVARAGDRSGQVRFMVRLIDAVDDDLRHAAAEAATLVDEVESSGGRDEDRRRLGRLAVTGRLDDIVGQRIGP</sequence>
<dbReference type="SUPFAM" id="SSF46955">
    <property type="entry name" value="Putative DNA-binding domain"/>
    <property type="match status" value="1"/>
</dbReference>
<accession>W9AT82</accession>
<dbReference type="eggNOG" id="COG0789">
    <property type="taxonomic scope" value="Bacteria"/>
</dbReference>
<evidence type="ECO:0000256" key="1">
    <source>
        <dbReference type="ARBA" id="ARBA00023125"/>
    </source>
</evidence>
<feature type="domain" description="HTH merR-type" evidence="2">
    <location>
        <begin position="9"/>
        <end position="77"/>
    </location>
</feature>
<name>W9AT82_MYCCO</name>
<gene>
    <name evidence="3" type="ORF">BN977_00858</name>
</gene>
<proteinExistence type="predicted"/>
<dbReference type="EMBL" id="CCBB010000001">
    <property type="protein sequence ID" value="CDO06077.1"/>
    <property type="molecule type" value="Genomic_DNA"/>
</dbReference>
<reference evidence="3" key="2">
    <citation type="submission" date="2014-03" db="EMBL/GenBank/DDBJ databases">
        <authorList>
            <person name="Urmite Genomes"/>
        </authorList>
    </citation>
    <scope>NUCLEOTIDE SEQUENCE</scope>
    <source>
        <strain evidence="3">DSM 44829</strain>
    </source>
</reference>
<keyword evidence="4" id="KW-1185">Reference proteome</keyword>
<keyword evidence="1" id="KW-0238">DNA-binding</keyword>
<dbReference type="PANTHER" id="PTHR30204:SF93">
    <property type="entry name" value="HTH MERR-TYPE DOMAIN-CONTAINING PROTEIN"/>
    <property type="match status" value="1"/>
</dbReference>
<dbReference type="PANTHER" id="PTHR30204">
    <property type="entry name" value="REDOX-CYCLING DRUG-SENSING TRANSCRIPTIONAL ACTIVATOR SOXR"/>
    <property type="match status" value="1"/>
</dbReference>
<protein>
    <submittedName>
        <fullName evidence="3">MerR family transcriptional regulator</fullName>
    </submittedName>
</protein>
<dbReference type="Gene3D" id="1.10.1660.10">
    <property type="match status" value="1"/>
</dbReference>
<dbReference type="SMART" id="SM00422">
    <property type="entry name" value="HTH_MERR"/>
    <property type="match status" value="1"/>
</dbReference>
<evidence type="ECO:0000313" key="3">
    <source>
        <dbReference type="EMBL" id="CDO06077.1"/>
    </source>
</evidence>
<evidence type="ECO:0000313" key="4">
    <source>
        <dbReference type="Proteomes" id="UP000028870"/>
    </source>
</evidence>
<dbReference type="InterPro" id="IPR000551">
    <property type="entry name" value="MerR-type_HTH_dom"/>
</dbReference>
<dbReference type="Proteomes" id="UP000028870">
    <property type="component" value="Unassembled WGS sequence"/>
</dbReference>
<dbReference type="GO" id="GO:0003700">
    <property type="term" value="F:DNA-binding transcription factor activity"/>
    <property type="evidence" value="ECO:0007669"/>
    <property type="project" value="InterPro"/>
</dbReference>
<dbReference type="GO" id="GO:0003677">
    <property type="term" value="F:DNA binding"/>
    <property type="evidence" value="ECO:0007669"/>
    <property type="project" value="UniProtKB-KW"/>
</dbReference>
<reference evidence="3" key="1">
    <citation type="submission" date="2014-03" db="EMBL/GenBank/DDBJ databases">
        <title>Draft Genome Sequence of Mycobacterium cosmeticum DSM 44829.</title>
        <authorList>
            <person name="Croce O."/>
            <person name="Robert C."/>
            <person name="Raoult D."/>
            <person name="Drancourt M."/>
        </authorList>
    </citation>
    <scope>NUCLEOTIDE SEQUENCE [LARGE SCALE GENOMIC DNA]</scope>
    <source>
        <strain evidence="3">DSM 44829</strain>
    </source>
</reference>
<comment type="caution">
    <text evidence="3">The sequence shown here is derived from an EMBL/GenBank/DDBJ whole genome shotgun (WGS) entry which is preliminary data.</text>
</comment>
<evidence type="ECO:0000259" key="2">
    <source>
        <dbReference type="PROSITE" id="PS50937"/>
    </source>
</evidence>
<dbReference type="PROSITE" id="PS50937">
    <property type="entry name" value="HTH_MERR_2"/>
    <property type="match status" value="1"/>
</dbReference>
<dbReference type="Pfam" id="PF13411">
    <property type="entry name" value="MerR_1"/>
    <property type="match status" value="1"/>
</dbReference>
<dbReference type="InterPro" id="IPR047057">
    <property type="entry name" value="MerR_fam"/>
</dbReference>
<dbReference type="STRING" id="258533.BN977_00858"/>
<dbReference type="AlphaFoldDB" id="W9AT82"/>
<organism evidence="3 4">
    <name type="scientific">Mycolicibacterium cosmeticum</name>
    <dbReference type="NCBI Taxonomy" id="258533"/>
    <lineage>
        <taxon>Bacteria</taxon>
        <taxon>Bacillati</taxon>
        <taxon>Actinomycetota</taxon>
        <taxon>Actinomycetes</taxon>
        <taxon>Mycobacteriales</taxon>
        <taxon>Mycobacteriaceae</taxon>
        <taxon>Mycolicibacterium</taxon>
    </lineage>
</organism>
<dbReference type="InterPro" id="IPR009061">
    <property type="entry name" value="DNA-bd_dom_put_sf"/>
</dbReference>
<dbReference type="PRINTS" id="PR00040">
    <property type="entry name" value="HTHMERR"/>
</dbReference>